<feature type="compositionally biased region" description="Low complexity" evidence="1">
    <location>
        <begin position="144"/>
        <end position="154"/>
    </location>
</feature>
<feature type="compositionally biased region" description="Basic and acidic residues" evidence="1">
    <location>
        <begin position="34"/>
        <end position="46"/>
    </location>
</feature>
<organism evidence="2">
    <name type="scientific">Cyprideis torosa</name>
    <dbReference type="NCBI Taxonomy" id="163714"/>
    <lineage>
        <taxon>Eukaryota</taxon>
        <taxon>Metazoa</taxon>
        <taxon>Ecdysozoa</taxon>
        <taxon>Arthropoda</taxon>
        <taxon>Crustacea</taxon>
        <taxon>Oligostraca</taxon>
        <taxon>Ostracoda</taxon>
        <taxon>Podocopa</taxon>
        <taxon>Podocopida</taxon>
        <taxon>Cytherocopina</taxon>
        <taxon>Cytheroidea</taxon>
        <taxon>Cytherideidae</taxon>
        <taxon>Cyprideis</taxon>
    </lineage>
</organism>
<feature type="non-terminal residue" evidence="2">
    <location>
        <position position="1"/>
    </location>
</feature>
<protein>
    <submittedName>
        <fullName evidence="2">Uncharacterized protein</fullName>
    </submittedName>
</protein>
<sequence>RAAEEERRSRAEEGTSEEEYSSEEEEEEEEEEERKEKPQPQEEESQRGPAASLRSEKKRVAAADRALAAAGMRKKGGVLLLPDGVGVMSGSSKSSSECSSNRSSPDLGLAPMGRLPANGHPADGDKKKARRGSRNKGNGGGGSINNNSVGLLSSHWSSKAEDPLANPRHQGGGGGISYSSIVSAGATATAPLPAPTAGFARSSAARPGATKLVGGRVLPVGKITPEVKSTPGSVNPSPCTFGAIGQIPPRFVPKATNDDLPPAPPHSVRTYSEDVQSHGLRSMTKDFETGGNRQPGGACSPVPSWSAALMAETERQNVNEFELFKPRDSAQDDIASCLRAARLGTSPFWSNVTSSLQQPADWPPSSLPTGRSLWDPPAFPTTTTNKTSARPGSASLWDSSGWGAETSVDQVSTS</sequence>
<feature type="compositionally biased region" description="Low complexity" evidence="1">
    <location>
        <begin position="77"/>
        <end position="104"/>
    </location>
</feature>
<feature type="region of interest" description="Disordered" evidence="1">
    <location>
        <begin position="189"/>
        <end position="208"/>
    </location>
</feature>
<name>A0A7R8WXN1_9CRUS</name>
<dbReference type="EMBL" id="OB684918">
    <property type="protein sequence ID" value="CAD7237112.1"/>
    <property type="molecule type" value="Genomic_DNA"/>
</dbReference>
<evidence type="ECO:0000256" key="1">
    <source>
        <dbReference type="SAM" id="MobiDB-lite"/>
    </source>
</evidence>
<feature type="non-terminal residue" evidence="2">
    <location>
        <position position="414"/>
    </location>
</feature>
<feature type="compositionally biased region" description="Polar residues" evidence="1">
    <location>
        <begin position="380"/>
        <end position="390"/>
    </location>
</feature>
<gene>
    <name evidence="2" type="ORF">CTOB1V02_LOCUS14927</name>
</gene>
<feature type="compositionally biased region" description="Low complexity" evidence="1">
    <location>
        <begin position="189"/>
        <end position="200"/>
    </location>
</feature>
<proteinExistence type="predicted"/>
<feature type="region of interest" description="Disordered" evidence="1">
    <location>
        <begin position="252"/>
        <end position="278"/>
    </location>
</feature>
<dbReference type="AlphaFoldDB" id="A0A7R8WXN1"/>
<evidence type="ECO:0000313" key="2">
    <source>
        <dbReference type="EMBL" id="CAD7237112.1"/>
    </source>
</evidence>
<feature type="compositionally biased region" description="Acidic residues" evidence="1">
    <location>
        <begin position="14"/>
        <end position="33"/>
    </location>
</feature>
<reference evidence="2" key="1">
    <citation type="submission" date="2020-11" db="EMBL/GenBank/DDBJ databases">
        <authorList>
            <person name="Tran Van P."/>
        </authorList>
    </citation>
    <scope>NUCLEOTIDE SEQUENCE</scope>
</reference>
<accession>A0A7R8WXN1</accession>
<feature type="region of interest" description="Disordered" evidence="1">
    <location>
        <begin position="350"/>
        <end position="414"/>
    </location>
</feature>
<feature type="compositionally biased region" description="Basic and acidic residues" evidence="1">
    <location>
        <begin position="1"/>
        <end position="13"/>
    </location>
</feature>
<feature type="region of interest" description="Disordered" evidence="1">
    <location>
        <begin position="1"/>
        <end position="179"/>
    </location>
</feature>